<dbReference type="AlphaFoldDB" id="A0A212RWJ5"/>
<feature type="region of interest" description="Disordered" evidence="1">
    <location>
        <begin position="46"/>
        <end position="112"/>
    </location>
</feature>
<dbReference type="RefSeq" id="WP_088521459.1">
    <property type="nucleotide sequence ID" value="NZ_FYDG01000008.1"/>
</dbReference>
<organism evidence="3 4">
    <name type="scientific">Rhodoblastus acidophilus</name>
    <name type="common">Rhodopseudomonas acidophila</name>
    <dbReference type="NCBI Taxonomy" id="1074"/>
    <lineage>
        <taxon>Bacteria</taxon>
        <taxon>Pseudomonadati</taxon>
        <taxon>Pseudomonadota</taxon>
        <taxon>Alphaproteobacteria</taxon>
        <taxon>Hyphomicrobiales</taxon>
        <taxon>Rhodoblastaceae</taxon>
        <taxon>Rhodoblastus</taxon>
    </lineage>
</organism>
<feature type="transmembrane region" description="Helical" evidence="2">
    <location>
        <begin position="6"/>
        <end position="25"/>
    </location>
</feature>
<sequence>MKQDPYKLRVIALLIGVGFVGGLFVQYKAPGTFAFAKHAPEKKKGAAPADLAFENNGSEEAAPKGANLNAPPPSAAAAAEAAERKRREDMAQKAAEAEQRNAPPPQEPTPPTLARFAAISAIVDNTLEVTGPNGERRSVYFAGRGVVGDYGGARIDARLWTREGDRLCRSLGADSRECFTLSVRLNDELRKGPPKDLPNRIAGLPEGALIGHVEGFGAQEAKLLRGNIRNFPGYVPLLEGKPAAEWTQGTQSQGTESQGPQTQGGQSGARGFIGALLLRQRKDEDRAATFFAPNGLLFEASRLARQTVALWVGGWRRKDDWVCRDLSPEESARAGGRAEECAHARMKGGRVEFAEADPARRSYLRARWPDEEAEQGGAQPAATDQTSFTDLR</sequence>
<evidence type="ECO:0000256" key="1">
    <source>
        <dbReference type="SAM" id="MobiDB-lite"/>
    </source>
</evidence>
<dbReference type="Proteomes" id="UP000198418">
    <property type="component" value="Unassembled WGS sequence"/>
</dbReference>
<keyword evidence="2" id="KW-0812">Transmembrane</keyword>
<keyword evidence="2" id="KW-0472">Membrane</keyword>
<feature type="compositionally biased region" description="Low complexity" evidence="1">
    <location>
        <begin position="247"/>
        <end position="264"/>
    </location>
</feature>
<evidence type="ECO:0000313" key="4">
    <source>
        <dbReference type="Proteomes" id="UP000198418"/>
    </source>
</evidence>
<reference evidence="4" key="1">
    <citation type="submission" date="2017-06" db="EMBL/GenBank/DDBJ databases">
        <authorList>
            <person name="Varghese N."/>
            <person name="Submissions S."/>
        </authorList>
    </citation>
    <scope>NUCLEOTIDE SEQUENCE [LARGE SCALE GENOMIC DNA]</scope>
    <source>
        <strain evidence="4">DSM 137</strain>
    </source>
</reference>
<evidence type="ECO:0000313" key="3">
    <source>
        <dbReference type="EMBL" id="SNB77075.1"/>
    </source>
</evidence>
<evidence type="ECO:0000256" key="2">
    <source>
        <dbReference type="SAM" id="Phobius"/>
    </source>
</evidence>
<dbReference type="EMBL" id="FYDG01000008">
    <property type="protein sequence ID" value="SNB77075.1"/>
    <property type="molecule type" value="Genomic_DNA"/>
</dbReference>
<protein>
    <submittedName>
        <fullName evidence="3">Uncharacterized protein</fullName>
    </submittedName>
</protein>
<feature type="region of interest" description="Disordered" evidence="1">
    <location>
        <begin position="366"/>
        <end position="392"/>
    </location>
</feature>
<accession>A0A212RWJ5</accession>
<name>A0A212RWJ5_RHOAC</name>
<feature type="compositionally biased region" description="Basic and acidic residues" evidence="1">
    <location>
        <begin position="81"/>
        <end position="99"/>
    </location>
</feature>
<keyword evidence="4" id="KW-1185">Reference proteome</keyword>
<proteinExistence type="predicted"/>
<feature type="compositionally biased region" description="Pro residues" evidence="1">
    <location>
        <begin position="102"/>
        <end position="111"/>
    </location>
</feature>
<dbReference type="OrthoDB" id="8456547at2"/>
<feature type="region of interest" description="Disordered" evidence="1">
    <location>
        <begin position="245"/>
        <end position="268"/>
    </location>
</feature>
<keyword evidence="2" id="KW-1133">Transmembrane helix</keyword>
<feature type="compositionally biased region" description="Polar residues" evidence="1">
    <location>
        <begin position="383"/>
        <end position="392"/>
    </location>
</feature>
<gene>
    <name evidence="3" type="ORF">SAMN06265338_10873</name>
</gene>